<dbReference type="CDD" id="cd02440">
    <property type="entry name" value="AdoMet_MTases"/>
    <property type="match status" value="1"/>
</dbReference>
<dbReference type="InterPro" id="IPR023576">
    <property type="entry name" value="UbiE/COQ5_MeTrFase_CS"/>
</dbReference>
<dbReference type="InterPro" id="IPR029063">
    <property type="entry name" value="SAM-dependent_MTases_sf"/>
</dbReference>
<keyword evidence="3" id="KW-0949">S-adenosyl-L-methionine</keyword>
<name>A0A948S0B6_UNCEI</name>
<dbReference type="Gene3D" id="3.40.50.150">
    <property type="entry name" value="Vaccinia Virus protein VP39"/>
    <property type="match status" value="1"/>
</dbReference>
<dbReference type="InterPro" id="IPR004033">
    <property type="entry name" value="UbiE/COQ5_MeTrFase"/>
</dbReference>
<comment type="caution">
    <text evidence="4">The sequence shown here is derived from an EMBL/GenBank/DDBJ whole genome shotgun (WGS) entry which is preliminary data.</text>
</comment>
<evidence type="ECO:0000256" key="1">
    <source>
        <dbReference type="ARBA" id="ARBA00022603"/>
    </source>
</evidence>
<proteinExistence type="predicted"/>
<keyword evidence="2 4" id="KW-0808">Transferase</keyword>
<evidence type="ECO:0000313" key="4">
    <source>
        <dbReference type="EMBL" id="MBU2692502.1"/>
    </source>
</evidence>
<gene>
    <name evidence="4" type="ORF">KJ970_16400</name>
</gene>
<dbReference type="PANTHER" id="PTHR43591:SF24">
    <property type="entry name" value="2-METHOXY-6-POLYPRENYL-1,4-BENZOQUINOL METHYLASE, MITOCHONDRIAL"/>
    <property type="match status" value="1"/>
</dbReference>
<reference evidence="4" key="1">
    <citation type="submission" date="2021-05" db="EMBL/GenBank/DDBJ databases">
        <title>Energy efficiency and biological interactions define the core microbiome of deep oligotrophic groundwater.</title>
        <authorList>
            <person name="Mehrshad M."/>
            <person name="Lopez-Fernandez M."/>
            <person name="Bell E."/>
            <person name="Bernier-Latmani R."/>
            <person name="Bertilsson S."/>
            <person name="Dopson M."/>
        </authorList>
    </citation>
    <scope>NUCLEOTIDE SEQUENCE</scope>
    <source>
        <strain evidence="4">Modern_marine.mb.64</strain>
    </source>
</reference>
<dbReference type="Proteomes" id="UP000777784">
    <property type="component" value="Unassembled WGS sequence"/>
</dbReference>
<protein>
    <submittedName>
        <fullName evidence="4">Class I SAM-dependent methyltransferase</fullName>
        <ecNumber evidence="4">2.1.1.-</ecNumber>
    </submittedName>
</protein>
<sequence length="244" mass="27489">MDRLGMTWEKRRTDIQRRFEKIVDRYDVANTFLSLGLDDGWRRLAVREGVRAAEKRSGVPFPEEGLWLDLASGTGAMARILTRFNISRVLRLDLSPVLLQDRYRMRGAPSGMRVAAETHRIPLPANSVSGALMGFATRHIPSLDEYIGEVARVLAPGAVFVLLDMDMGRGPLWGPVYRFYFRHILPMMAALLTRNGETYRWMVRTVEEGPKPETIVPVLASAGFQNIDLRYPSGGAAYLIIALR</sequence>
<dbReference type="EMBL" id="JAHJDP010000093">
    <property type="protein sequence ID" value="MBU2692502.1"/>
    <property type="molecule type" value="Genomic_DNA"/>
</dbReference>
<evidence type="ECO:0000256" key="3">
    <source>
        <dbReference type="ARBA" id="ARBA00022691"/>
    </source>
</evidence>
<organism evidence="4 5">
    <name type="scientific">Eiseniibacteriota bacterium</name>
    <dbReference type="NCBI Taxonomy" id="2212470"/>
    <lineage>
        <taxon>Bacteria</taxon>
        <taxon>Candidatus Eiseniibacteriota</taxon>
    </lineage>
</organism>
<dbReference type="PANTHER" id="PTHR43591">
    <property type="entry name" value="METHYLTRANSFERASE"/>
    <property type="match status" value="1"/>
</dbReference>
<dbReference type="GO" id="GO:0042181">
    <property type="term" value="P:ketone biosynthetic process"/>
    <property type="evidence" value="ECO:0007669"/>
    <property type="project" value="UniProtKB-ARBA"/>
</dbReference>
<dbReference type="EC" id="2.1.1.-" evidence="4"/>
<dbReference type="PROSITE" id="PS01183">
    <property type="entry name" value="UBIE_1"/>
    <property type="match status" value="1"/>
</dbReference>
<dbReference type="GO" id="GO:0032259">
    <property type="term" value="P:methylation"/>
    <property type="evidence" value="ECO:0007669"/>
    <property type="project" value="UniProtKB-KW"/>
</dbReference>
<dbReference type="SUPFAM" id="SSF53335">
    <property type="entry name" value="S-adenosyl-L-methionine-dependent methyltransferases"/>
    <property type="match status" value="1"/>
</dbReference>
<evidence type="ECO:0000313" key="5">
    <source>
        <dbReference type="Proteomes" id="UP000777784"/>
    </source>
</evidence>
<evidence type="ECO:0000256" key="2">
    <source>
        <dbReference type="ARBA" id="ARBA00022679"/>
    </source>
</evidence>
<dbReference type="PROSITE" id="PS51608">
    <property type="entry name" value="SAM_MT_UBIE"/>
    <property type="match status" value="1"/>
</dbReference>
<keyword evidence="1 4" id="KW-0489">Methyltransferase</keyword>
<dbReference type="AlphaFoldDB" id="A0A948S0B6"/>
<dbReference type="GO" id="GO:0008168">
    <property type="term" value="F:methyltransferase activity"/>
    <property type="evidence" value="ECO:0007669"/>
    <property type="project" value="UniProtKB-KW"/>
</dbReference>
<dbReference type="Pfam" id="PF01209">
    <property type="entry name" value="Ubie_methyltran"/>
    <property type="match status" value="1"/>
</dbReference>
<accession>A0A948S0B6</accession>